<dbReference type="SUPFAM" id="SSF48452">
    <property type="entry name" value="TPR-like"/>
    <property type="match status" value="1"/>
</dbReference>
<dbReference type="Gene3D" id="1.25.40.10">
    <property type="entry name" value="Tetratricopeptide repeat domain"/>
    <property type="match status" value="1"/>
</dbReference>
<reference evidence="5 6" key="1">
    <citation type="submission" date="2018-03" db="EMBL/GenBank/DDBJ databases">
        <title>The draft genome of Sphingosinicella sp. GL-C-18.</title>
        <authorList>
            <person name="Liu L."/>
            <person name="Li L."/>
            <person name="Liang L."/>
            <person name="Zhang X."/>
            <person name="Wang T."/>
        </authorList>
    </citation>
    <scope>NUCLEOTIDE SEQUENCE [LARGE SCALE GENOMIC DNA]</scope>
    <source>
        <strain evidence="5 6">GL-C-18</strain>
    </source>
</reference>
<feature type="repeat" description="TPR" evidence="3">
    <location>
        <begin position="389"/>
        <end position="422"/>
    </location>
</feature>
<dbReference type="InterPro" id="IPR011990">
    <property type="entry name" value="TPR-like_helical_dom_sf"/>
</dbReference>
<keyword evidence="6" id="KW-1185">Reference proteome</keyword>
<protein>
    <submittedName>
        <fullName evidence="5">Uncharacterized protein</fullName>
    </submittedName>
</protein>
<feature type="region of interest" description="Disordered" evidence="4">
    <location>
        <begin position="213"/>
        <end position="242"/>
    </location>
</feature>
<feature type="repeat" description="TPR" evidence="3">
    <location>
        <begin position="355"/>
        <end position="388"/>
    </location>
</feature>
<accession>A0A2P7QNG4</accession>
<evidence type="ECO:0000256" key="3">
    <source>
        <dbReference type="PROSITE-ProRule" id="PRU00339"/>
    </source>
</evidence>
<evidence type="ECO:0000313" key="6">
    <source>
        <dbReference type="Proteomes" id="UP000241167"/>
    </source>
</evidence>
<evidence type="ECO:0000256" key="2">
    <source>
        <dbReference type="ARBA" id="ARBA00022803"/>
    </source>
</evidence>
<dbReference type="PROSITE" id="PS50005">
    <property type="entry name" value="TPR"/>
    <property type="match status" value="3"/>
</dbReference>
<dbReference type="SMART" id="SM00028">
    <property type="entry name" value="TPR"/>
    <property type="match status" value="3"/>
</dbReference>
<dbReference type="Pfam" id="PF13432">
    <property type="entry name" value="TPR_16"/>
    <property type="match status" value="1"/>
</dbReference>
<feature type="repeat" description="TPR" evidence="3">
    <location>
        <begin position="423"/>
        <end position="456"/>
    </location>
</feature>
<keyword evidence="2 3" id="KW-0802">TPR repeat</keyword>
<proteinExistence type="predicted"/>
<dbReference type="InterPro" id="IPR019734">
    <property type="entry name" value="TPR_rpt"/>
</dbReference>
<dbReference type="PANTHER" id="PTHR44858:SF1">
    <property type="entry name" value="UDP-N-ACETYLGLUCOSAMINE--PEPTIDE N-ACETYLGLUCOSAMINYLTRANSFERASE SPINDLY-RELATED"/>
    <property type="match status" value="1"/>
</dbReference>
<dbReference type="GO" id="GO:0046813">
    <property type="term" value="P:receptor-mediated virion attachment to host cell"/>
    <property type="evidence" value="ECO:0007669"/>
    <property type="project" value="TreeGrafter"/>
</dbReference>
<dbReference type="PANTHER" id="PTHR44858">
    <property type="entry name" value="TETRATRICOPEPTIDE REPEAT PROTEIN 6"/>
    <property type="match status" value="1"/>
</dbReference>
<evidence type="ECO:0000313" key="5">
    <source>
        <dbReference type="EMBL" id="PSJ39484.1"/>
    </source>
</evidence>
<gene>
    <name evidence="5" type="ORF">C7I55_12805</name>
</gene>
<sequence length="461" mass="48787">MKTCCRSSPARAAATISAIVRNCSSSSARPRRHDRCQADRDARRRGRCDPAFDRRTQLAIRLPDVLLPTRSHPLRSPCARCPPARPRSRRMSIEDDVARSLPPPPRPAPGKRTATIDLALRRFDGADVPVRQPARIWSTSAWASGGRRYAGALASLALIALIGVPAAWNGLYPPTPVHEDAPAARDIAQKPVSGAAPDTAAISGPQIAEALDTRQAPAPSESRVDPAPQAEQAPGAKKSAVPADQVVLAEVAPPPPARADAPIEVTGQLARGRPGPAEQFSTGDVVVTGSRVARPAAPAPALRVRSEAEESSIVVTGGRARRGDWNACTVDDPSRSLDVCRAQLNAAAKGRAGLAAAHINDGLSRAWSGDLAAAITAFDRAVATAPNSEAAHLNRGLAHRRSGNLGRALSDLDRAVRYAPRSARAYYNRSRIYQEMGATARASEDVKKAIALDPRYADIAQ</sequence>
<dbReference type="AlphaFoldDB" id="A0A2P7QNG4"/>
<dbReference type="EMBL" id="PXYI01000004">
    <property type="protein sequence ID" value="PSJ39484.1"/>
    <property type="molecule type" value="Genomic_DNA"/>
</dbReference>
<keyword evidence="1" id="KW-0677">Repeat</keyword>
<feature type="region of interest" description="Disordered" evidence="4">
    <location>
        <begin position="76"/>
        <end position="112"/>
    </location>
</feature>
<organism evidence="5 6">
    <name type="scientific">Allosphingosinicella deserti</name>
    <dbReference type="NCBI Taxonomy" id="2116704"/>
    <lineage>
        <taxon>Bacteria</taxon>
        <taxon>Pseudomonadati</taxon>
        <taxon>Pseudomonadota</taxon>
        <taxon>Alphaproteobacteria</taxon>
        <taxon>Sphingomonadales</taxon>
        <taxon>Sphingomonadaceae</taxon>
        <taxon>Allosphingosinicella</taxon>
    </lineage>
</organism>
<name>A0A2P7QNG4_9SPHN</name>
<evidence type="ECO:0000256" key="1">
    <source>
        <dbReference type="ARBA" id="ARBA00022737"/>
    </source>
</evidence>
<comment type="caution">
    <text evidence="5">The sequence shown here is derived from an EMBL/GenBank/DDBJ whole genome shotgun (WGS) entry which is preliminary data.</text>
</comment>
<dbReference type="GO" id="GO:0009279">
    <property type="term" value="C:cell outer membrane"/>
    <property type="evidence" value="ECO:0007669"/>
    <property type="project" value="TreeGrafter"/>
</dbReference>
<dbReference type="InterPro" id="IPR050498">
    <property type="entry name" value="Ycf3"/>
</dbReference>
<dbReference type="Proteomes" id="UP000241167">
    <property type="component" value="Unassembled WGS sequence"/>
</dbReference>
<dbReference type="Pfam" id="PF13181">
    <property type="entry name" value="TPR_8"/>
    <property type="match status" value="1"/>
</dbReference>
<evidence type="ECO:0000256" key="4">
    <source>
        <dbReference type="SAM" id="MobiDB-lite"/>
    </source>
</evidence>